<feature type="domain" description="Ig-like" evidence="18">
    <location>
        <begin position="684"/>
        <end position="779"/>
    </location>
</feature>
<evidence type="ECO:0000256" key="10">
    <source>
        <dbReference type="ARBA" id="ARBA00023157"/>
    </source>
</evidence>
<name>A0A8R2M4P1_BOMMO</name>
<dbReference type="SUPFAM" id="SSF49265">
    <property type="entry name" value="Fibronectin type III"/>
    <property type="match status" value="3"/>
</dbReference>
<dbReference type="Pfam" id="PF07679">
    <property type="entry name" value="I-set"/>
    <property type="match status" value="4"/>
</dbReference>
<dbReference type="Pfam" id="PF25059">
    <property type="entry name" value="FN3_DSCAM-DSCAML_C"/>
    <property type="match status" value="1"/>
</dbReference>
<dbReference type="Proteomes" id="UP000005204">
    <property type="component" value="Unassembled WGS sequence"/>
</dbReference>
<dbReference type="FunFam" id="2.60.40.10:FF:000017">
    <property type="entry name" value="Down syndrome cell adhesion molecule b"/>
    <property type="match status" value="2"/>
</dbReference>
<feature type="domain" description="Ig-like" evidence="18">
    <location>
        <begin position="495"/>
        <end position="588"/>
    </location>
</feature>
<feature type="compositionally biased region" description="Basic and acidic residues" evidence="15">
    <location>
        <begin position="1823"/>
        <end position="1836"/>
    </location>
</feature>
<dbReference type="PROSITE" id="PS50853">
    <property type="entry name" value="FN3"/>
    <property type="match status" value="6"/>
</dbReference>
<dbReference type="InterPro" id="IPR003961">
    <property type="entry name" value="FN3_dom"/>
</dbReference>
<feature type="chain" id="PRO_5035732421" description="Hemolin" evidence="17">
    <location>
        <begin position="30"/>
        <end position="1993"/>
    </location>
</feature>
<feature type="domain" description="Ig-like" evidence="18">
    <location>
        <begin position="593"/>
        <end position="679"/>
    </location>
</feature>
<comment type="subcellular location">
    <subcellularLocation>
        <location evidence="1">Membrane</location>
        <topology evidence="1">Single-pass membrane protein</topology>
    </subcellularLocation>
    <subcellularLocation>
        <location evidence="2">Secreted</location>
    </subcellularLocation>
</comment>
<feature type="transmembrane region" description="Helical" evidence="16">
    <location>
        <begin position="1699"/>
        <end position="1720"/>
    </location>
</feature>
<feature type="domain" description="Ig-like" evidence="18">
    <location>
        <begin position="66"/>
        <end position="159"/>
    </location>
</feature>
<keyword evidence="4 16" id="KW-0812">Transmembrane</keyword>
<dbReference type="PANTHER" id="PTHR44170:SF56">
    <property type="entry name" value="FIBRONECTIN TYPE-III DOMAIN-CONTAINING PROTEIN"/>
    <property type="match status" value="1"/>
</dbReference>
<feature type="domain" description="Ig-like" evidence="18">
    <location>
        <begin position="1395"/>
        <end position="1483"/>
    </location>
</feature>
<keyword evidence="11" id="KW-0325">Glycoprotein</keyword>
<keyword evidence="21" id="KW-1185">Reference proteome</keyword>
<organism evidence="20 21">
    <name type="scientific">Bombyx mori</name>
    <name type="common">Silk moth</name>
    <dbReference type="NCBI Taxonomy" id="7091"/>
    <lineage>
        <taxon>Eukaryota</taxon>
        <taxon>Metazoa</taxon>
        <taxon>Ecdysozoa</taxon>
        <taxon>Arthropoda</taxon>
        <taxon>Hexapoda</taxon>
        <taxon>Insecta</taxon>
        <taxon>Pterygota</taxon>
        <taxon>Neoptera</taxon>
        <taxon>Endopterygota</taxon>
        <taxon>Lepidoptera</taxon>
        <taxon>Glossata</taxon>
        <taxon>Ditrysia</taxon>
        <taxon>Bombycoidea</taxon>
        <taxon>Bombycidae</taxon>
        <taxon>Bombycinae</taxon>
        <taxon>Bombyx</taxon>
    </lineage>
</organism>
<feature type="domain" description="Ig-like" evidence="18">
    <location>
        <begin position="881"/>
        <end position="979"/>
    </location>
</feature>
<dbReference type="GO" id="GO:0098609">
    <property type="term" value="P:cell-cell adhesion"/>
    <property type="evidence" value="ECO:0007669"/>
    <property type="project" value="TreeGrafter"/>
</dbReference>
<dbReference type="FunFam" id="2.60.40.10:FF:000093">
    <property type="entry name" value="Down syndrome cell adhesion molecule, isoform B"/>
    <property type="match status" value="1"/>
</dbReference>
<protein>
    <recommendedName>
        <fullName evidence="14">Hemolin</fullName>
    </recommendedName>
</protein>
<sequence length="1993" mass="220506">MCSDTTNTTLVLSCICTLWLTFMPRLSKQTSCFLCDNSRKMEKMKFCIHLLLSFLAVSASPEPRKPLTMQEPPHHVEFSNDTGVILSCSTSRGDFQMDWLQSDNTPVASLSGLRQILKNGSLEILPFTAELYRHDVHATVYRCRMRSSVGYIAMSKNIHVYAALSSPWEVHVPDEYVIAGNAVVLRCVVPPHCADRISSTEWLNDDDINVLHYLGSKYHRLDDGSLYISAVSTSDRHNRFLCRVRDKITGNTYSSQYFGHVIVTEPKGGVKPRVSVEQRSRRIRVGQDVRLPCAVHAWPVPTYRWFFEHHEQLTPIEETTLWKRARLLDEGLLSIQKVRREDAGRFVCWLNNTVGSESVHFTLIVTEPISVRTKPEVLRSKPKSDIALDCKVNGHPIELVYWLHNGRTLEPNERIEILEDGLRLHIKNTHKDDQGIYQCFASNARDQAYGMSEYLFDVSERSRAVGNRSRRAPYARSTHTHDTDWNFTGVRESKPELVYWFSEQTLQPGPSVSLKCVAMGHPPPQFTWLLDGFPIPTNSRFVVGQHVTLQDDVVSHLNISRVTEQDGGEYACVASNTAGKTSHAARVNVYGLPYIREMPKVTAVAGTDLHMKCPVAGYPIESIGWERDGQTLPLNRRQKVFPNGTLIVEQTQRGEDAGTYTCKASNRQRHAARRDVEVQILVQPKILPIPAMTNLLREGMRAAISCQILEGDLPVAFRWEKNGQPITSSPYAPSGIITRRMDEYSASLVIEQVTSLHSGNYTCITSNVAGSERYTVPLTVNVPPRWRLEPSDIAVAAGQDITLQCQADGYPKPTITWKKAVGNTPGEYKDFMFEGNSRVLDNGSLVFERVAKESEGHYLCEARNDIGAGLSKLIFIKVNAPARFPMKSKTVQVTAGEAAHLQCAASGDAPLEVSWRSPHHHTIAHHLDQRYTIREQVLDDGLVSELSILQTYRQDTGALTCRASNAYGQDEMLIHLVVQEVPEMPKNIRVIDQQSRTIQISWTQPYAGNSPIINYIVQYKEAPESWPSTPQKVIVPGSVTSASVQNLQPATSYHLRIIAENRLGQSEPSQPVQVTTTEEVPSGPPQDVRVEAKSSTELIVTWEPPQRDLWNGNILGYYVGFQELNSNSTVLIASGPGGASYTVRTVEGAGTARSRTTLSGLQKHAAYAVVVQAYNSRGAGPASPPTTATTMEDVPSLPPGALQCNALSSQSVRVSWEPPPMRGRNGILQGYRVTYAPVTDWYGNEDAVTKQISGLHTTLSGLRRYTNYSVTVCAFTAAGDGVRAAPVYCHTEEDVPSAPADIKAAVSSRNKILVSWLPPSSPNGVLVGYTLYMSVIEDGREEGTHKRMLSPSTLSHETSRSPPRATHQFWVSASTRLGEGEATRVVTVLPSDSVPARITSFSRNIVTPWKENISLSCNKVGVPAPATTWTMNGVGLESTLRKNVSSDGTLTISMTQSADSGNYTCSVENIHGRDEVTYTVEVKVPPQPPILAVVDSYADSLHLQWSDQGDGGSPILGYVINYKREHGDWEELQVEAGTSEHVLPNLWCGTRYQLYITAFNRIGTGLPCDIVHAYTKGTVPVKPKHSQMITLNTTTVTVWLDSWGDGGCGILYFVIEYREMSQPQWRLVSNSVQATERVFSVSGLTPAAHYQLRITAHNNAGHALALYNFTTHSLSGLLDGDLSPPIPAAGARSLGGARVILPAALSLLVLGALIAIVLLVKRNKTGTTETVATESGVGESPSVAQLQNKANRDQQYLAARAQHPPPQHHYKHASNEYIEDICPYATFQLTKPTAYSESSYSGNVYSGPYHSVRGSFVYHDLKQNDKYKGKEPEYTKVRRKGTRLRDPHSESQEYEDDASDDASALHSDSEPAARLRPAHPTAYPTVEREESSSSSENSLGGVVRKAFPSRKGKAGALGKRHVRSSSGYSSHNDETTFSISNYPSFNEHIHPPSRFSDDTDCEGHHRRKRAPHPHHAPHPGDPKITREAFQINI</sequence>
<proteinExistence type="inferred from homology"/>
<evidence type="ECO:0000256" key="13">
    <source>
        <dbReference type="ARBA" id="ARBA00061228"/>
    </source>
</evidence>
<dbReference type="EnsemblMetazoa" id="XM_038017526.1">
    <property type="protein sequence ID" value="XP_037873454.1"/>
    <property type="gene ID" value="LOC101743862"/>
</dbReference>
<feature type="domain" description="Ig-like" evidence="18">
    <location>
        <begin position="368"/>
        <end position="452"/>
    </location>
</feature>
<dbReference type="PANTHER" id="PTHR44170">
    <property type="entry name" value="PROTEIN SIDEKICK"/>
    <property type="match status" value="1"/>
</dbReference>
<evidence type="ECO:0000313" key="20">
    <source>
        <dbReference type="EnsemblMetazoa" id="XP_037873454.1"/>
    </source>
</evidence>
<dbReference type="FunFam" id="2.60.40.10:FF:000324">
    <property type="entry name" value="Down syndrome cell adhesion molecule, isoform D"/>
    <property type="match status" value="1"/>
</dbReference>
<feature type="domain" description="Fibronectin type-III" evidence="19">
    <location>
        <begin position="1298"/>
        <end position="1393"/>
    </location>
</feature>
<feature type="domain" description="Ig-like" evidence="18">
    <location>
        <begin position="167"/>
        <end position="254"/>
    </location>
</feature>
<dbReference type="SMART" id="SM00409">
    <property type="entry name" value="IG"/>
    <property type="match status" value="10"/>
</dbReference>
<dbReference type="FunFam" id="2.60.40.10:FF:000028">
    <property type="entry name" value="Neuronal cell adhesion molecule"/>
    <property type="match status" value="1"/>
</dbReference>
<feature type="region of interest" description="Disordered" evidence="15">
    <location>
        <begin position="1343"/>
        <end position="1366"/>
    </location>
</feature>
<evidence type="ECO:0000256" key="15">
    <source>
        <dbReference type="SAM" id="MobiDB-lite"/>
    </source>
</evidence>
<evidence type="ECO:0000256" key="7">
    <source>
        <dbReference type="ARBA" id="ARBA00022889"/>
    </source>
</evidence>
<feature type="domain" description="Fibronectin type-III" evidence="19">
    <location>
        <begin position="1485"/>
        <end position="1578"/>
    </location>
</feature>
<reference evidence="21" key="1">
    <citation type="journal article" date="2008" name="Insect Biochem. Mol. Biol.">
        <title>The genome of a lepidopteran model insect, the silkworm Bombyx mori.</title>
        <authorList>
            <consortium name="International Silkworm Genome Consortium"/>
        </authorList>
    </citation>
    <scope>NUCLEOTIDE SEQUENCE [LARGE SCALE GENOMIC DNA]</scope>
    <source>
        <strain evidence="21">p50T</strain>
    </source>
</reference>
<feature type="compositionally biased region" description="Polar residues" evidence="15">
    <location>
        <begin position="1065"/>
        <end position="1079"/>
    </location>
</feature>
<reference evidence="20" key="2">
    <citation type="submission" date="2022-06" db="UniProtKB">
        <authorList>
            <consortium name="EnsemblMetazoa"/>
        </authorList>
    </citation>
    <scope>IDENTIFICATION</scope>
    <source>
        <strain evidence="20">p50T (Dazao)</strain>
    </source>
</reference>
<keyword evidence="10" id="KW-1015">Disulfide bond</keyword>
<feature type="compositionally biased region" description="Basic residues" evidence="15">
    <location>
        <begin position="1964"/>
        <end position="1977"/>
    </location>
</feature>
<dbReference type="CDD" id="cd00063">
    <property type="entry name" value="FN3"/>
    <property type="match status" value="6"/>
</dbReference>
<dbReference type="SMART" id="SM00408">
    <property type="entry name" value="IGc2"/>
    <property type="match status" value="9"/>
</dbReference>
<dbReference type="Gene3D" id="2.60.40.10">
    <property type="entry name" value="Immunoglobulins"/>
    <property type="match status" value="16"/>
</dbReference>
<feature type="domain" description="Ig-like" evidence="18">
    <location>
        <begin position="784"/>
        <end position="871"/>
    </location>
</feature>
<dbReference type="GO" id="GO:0005886">
    <property type="term" value="C:plasma membrane"/>
    <property type="evidence" value="ECO:0007669"/>
    <property type="project" value="UniProtKB-SubCell"/>
</dbReference>
<dbReference type="PROSITE" id="PS50835">
    <property type="entry name" value="IG_LIKE"/>
    <property type="match status" value="10"/>
</dbReference>
<keyword evidence="12" id="KW-0393">Immunoglobulin domain</keyword>
<evidence type="ECO:0000259" key="19">
    <source>
        <dbReference type="PROSITE" id="PS50853"/>
    </source>
</evidence>
<keyword evidence="5 17" id="KW-0732">Signal</keyword>
<feature type="signal peptide" evidence="17">
    <location>
        <begin position="1"/>
        <end position="29"/>
    </location>
</feature>
<dbReference type="SMART" id="SM00060">
    <property type="entry name" value="FN3"/>
    <property type="match status" value="6"/>
</dbReference>
<dbReference type="CTD" id="2769008"/>
<dbReference type="InterPro" id="IPR003599">
    <property type="entry name" value="Ig_sub"/>
</dbReference>
<feature type="domain" description="Ig-like" evidence="18">
    <location>
        <begin position="272"/>
        <end position="366"/>
    </location>
</feature>
<dbReference type="Pfam" id="PF13927">
    <property type="entry name" value="Ig_3"/>
    <property type="match status" value="4"/>
</dbReference>
<dbReference type="CDD" id="cd20954">
    <property type="entry name" value="IgI_7_Dscam"/>
    <property type="match status" value="1"/>
</dbReference>
<comment type="similarity">
    <text evidence="13">Belongs to the hemolin family.</text>
</comment>
<dbReference type="GO" id="GO:0005576">
    <property type="term" value="C:extracellular region"/>
    <property type="evidence" value="ECO:0007669"/>
    <property type="project" value="UniProtKB-SubCell"/>
</dbReference>
<keyword evidence="7" id="KW-0130">Cell adhesion</keyword>
<feature type="compositionally biased region" description="Polar residues" evidence="15">
    <location>
        <begin position="1924"/>
        <end position="1944"/>
    </location>
</feature>
<dbReference type="InterPro" id="IPR007110">
    <property type="entry name" value="Ig-like_dom"/>
</dbReference>
<dbReference type="SUPFAM" id="SSF48726">
    <property type="entry name" value="Immunoglobulin"/>
    <property type="match status" value="10"/>
</dbReference>
<evidence type="ECO:0000256" key="17">
    <source>
        <dbReference type="SAM" id="SignalP"/>
    </source>
</evidence>
<feature type="domain" description="Fibronectin type-III" evidence="19">
    <location>
        <begin position="1198"/>
        <end position="1294"/>
    </location>
</feature>
<evidence type="ECO:0000256" key="5">
    <source>
        <dbReference type="ARBA" id="ARBA00022729"/>
    </source>
</evidence>
<feature type="domain" description="Fibronectin type-III" evidence="19">
    <location>
        <begin position="984"/>
        <end position="1079"/>
    </location>
</feature>
<evidence type="ECO:0000256" key="14">
    <source>
        <dbReference type="ARBA" id="ARBA00068688"/>
    </source>
</evidence>
<feature type="domain" description="Fibronectin type-III" evidence="19">
    <location>
        <begin position="1084"/>
        <end position="1193"/>
    </location>
</feature>
<evidence type="ECO:0000256" key="8">
    <source>
        <dbReference type="ARBA" id="ARBA00022989"/>
    </source>
</evidence>
<evidence type="ECO:0000256" key="4">
    <source>
        <dbReference type="ARBA" id="ARBA00022692"/>
    </source>
</evidence>
<dbReference type="GeneID" id="101743862"/>
<dbReference type="FunFam" id="2.60.40.10:FF:000032">
    <property type="entry name" value="palladin isoform X1"/>
    <property type="match status" value="1"/>
</dbReference>
<keyword evidence="8 16" id="KW-1133">Transmembrane helix</keyword>
<feature type="compositionally biased region" description="Basic residues" evidence="15">
    <location>
        <begin position="1907"/>
        <end position="1923"/>
    </location>
</feature>
<dbReference type="FunFam" id="2.60.40.10:FF:000678">
    <property type="entry name" value="Down syndrome cell adhesion molecule-like protein Dscam2"/>
    <property type="match status" value="1"/>
</dbReference>
<dbReference type="InterPro" id="IPR013783">
    <property type="entry name" value="Ig-like_fold"/>
</dbReference>
<evidence type="ECO:0000313" key="21">
    <source>
        <dbReference type="Proteomes" id="UP000005204"/>
    </source>
</evidence>
<dbReference type="InterPro" id="IPR036179">
    <property type="entry name" value="Ig-like_dom_sf"/>
</dbReference>
<feature type="domain" description="Fibronectin type-III" evidence="19">
    <location>
        <begin position="1579"/>
        <end position="1674"/>
    </location>
</feature>
<evidence type="ECO:0000256" key="6">
    <source>
        <dbReference type="ARBA" id="ARBA00022737"/>
    </source>
</evidence>
<keyword evidence="3" id="KW-0964">Secreted</keyword>
<keyword evidence="9 16" id="KW-0472">Membrane</keyword>
<dbReference type="InterPro" id="IPR013098">
    <property type="entry name" value="Ig_I-set"/>
</dbReference>
<dbReference type="RefSeq" id="XP_037873454.1">
    <property type="nucleotide sequence ID" value="XM_038017526.2"/>
</dbReference>
<keyword evidence="6" id="KW-0677">Repeat</keyword>
<evidence type="ECO:0000256" key="3">
    <source>
        <dbReference type="ARBA" id="ARBA00022525"/>
    </source>
</evidence>
<evidence type="ECO:0000256" key="12">
    <source>
        <dbReference type="ARBA" id="ARBA00023319"/>
    </source>
</evidence>
<dbReference type="Pfam" id="PF00041">
    <property type="entry name" value="fn3"/>
    <property type="match status" value="4"/>
</dbReference>
<dbReference type="InterPro" id="IPR056754">
    <property type="entry name" value="DSCAM/DSCAML_C"/>
</dbReference>
<feature type="compositionally biased region" description="Basic and acidic residues" evidence="15">
    <location>
        <begin position="1947"/>
        <end position="1963"/>
    </location>
</feature>
<evidence type="ECO:0000256" key="16">
    <source>
        <dbReference type="SAM" id="Phobius"/>
    </source>
</evidence>
<evidence type="ECO:0000259" key="18">
    <source>
        <dbReference type="PROSITE" id="PS50835"/>
    </source>
</evidence>
<feature type="region of interest" description="Disordered" evidence="15">
    <location>
        <begin position="1065"/>
        <end position="1088"/>
    </location>
</feature>
<dbReference type="GO" id="GO:0048812">
    <property type="term" value="P:neuron projection morphogenesis"/>
    <property type="evidence" value="ECO:0007669"/>
    <property type="project" value="UniProtKB-ARBA"/>
</dbReference>
<evidence type="ECO:0000256" key="9">
    <source>
        <dbReference type="ARBA" id="ARBA00023136"/>
    </source>
</evidence>
<evidence type="ECO:0000256" key="2">
    <source>
        <dbReference type="ARBA" id="ARBA00004613"/>
    </source>
</evidence>
<accession>A0A8R2M4P1</accession>
<dbReference type="CDD" id="cd20958">
    <property type="entry name" value="IgI_5_Dscam"/>
    <property type="match status" value="1"/>
</dbReference>
<evidence type="ECO:0000256" key="1">
    <source>
        <dbReference type="ARBA" id="ARBA00004167"/>
    </source>
</evidence>
<feature type="region of interest" description="Disordered" evidence="15">
    <location>
        <begin position="1823"/>
        <end position="1993"/>
    </location>
</feature>
<dbReference type="CDD" id="cd20956">
    <property type="entry name" value="IgI_4_Dscam"/>
    <property type="match status" value="1"/>
</dbReference>
<evidence type="ECO:0000256" key="11">
    <source>
        <dbReference type="ARBA" id="ARBA00023180"/>
    </source>
</evidence>
<dbReference type="InterPro" id="IPR036116">
    <property type="entry name" value="FN3_sf"/>
</dbReference>
<dbReference type="InterPro" id="IPR003598">
    <property type="entry name" value="Ig_sub2"/>
</dbReference>
<dbReference type="FunFam" id="2.60.40.10:FF:000104">
    <property type="entry name" value="Down syndrome cell adhesion molecule b"/>
    <property type="match status" value="1"/>
</dbReference>